<keyword evidence="2" id="KW-1185">Reference proteome</keyword>
<evidence type="ECO:0000313" key="1">
    <source>
        <dbReference type="EMBL" id="GIY55082.1"/>
    </source>
</evidence>
<dbReference type="AlphaFoldDB" id="A0AAV4UBF3"/>
<name>A0AAV4UBF3_CAEEX</name>
<accession>A0AAV4UBF3</accession>
<protein>
    <submittedName>
        <fullName evidence="1">Uncharacterized protein</fullName>
    </submittedName>
</protein>
<comment type="caution">
    <text evidence="1">The sequence shown here is derived from an EMBL/GenBank/DDBJ whole genome shotgun (WGS) entry which is preliminary data.</text>
</comment>
<dbReference type="Proteomes" id="UP001054945">
    <property type="component" value="Unassembled WGS sequence"/>
</dbReference>
<proteinExistence type="predicted"/>
<organism evidence="1 2">
    <name type="scientific">Caerostris extrusa</name>
    <name type="common">Bark spider</name>
    <name type="synonym">Caerostris bankana</name>
    <dbReference type="NCBI Taxonomy" id="172846"/>
    <lineage>
        <taxon>Eukaryota</taxon>
        <taxon>Metazoa</taxon>
        <taxon>Ecdysozoa</taxon>
        <taxon>Arthropoda</taxon>
        <taxon>Chelicerata</taxon>
        <taxon>Arachnida</taxon>
        <taxon>Araneae</taxon>
        <taxon>Araneomorphae</taxon>
        <taxon>Entelegynae</taxon>
        <taxon>Araneoidea</taxon>
        <taxon>Araneidae</taxon>
        <taxon>Caerostris</taxon>
    </lineage>
</organism>
<gene>
    <name evidence="1" type="ORF">CEXT_668391</name>
</gene>
<sequence length="179" mass="20055">MVEQTLCDELLQRPPLPAEASISSAEYPVFVINTTITKAGRIFFEAHEMDFLYYPGRTEAAIHNSAPKEIPPNCSYRIVLGHKEIEKSVIPECPQGNSKCALHCLSFCLRCGSTILNDTIGTKRTQGNSSQLFLSNRFWAQKIEKKDHSRVATGEFQMGPSIPHCLSFCLRCGSRSIRF</sequence>
<dbReference type="EMBL" id="BPLR01012603">
    <property type="protein sequence ID" value="GIY55082.1"/>
    <property type="molecule type" value="Genomic_DNA"/>
</dbReference>
<reference evidence="1 2" key="1">
    <citation type="submission" date="2021-06" db="EMBL/GenBank/DDBJ databases">
        <title>Caerostris extrusa draft genome.</title>
        <authorList>
            <person name="Kono N."/>
            <person name="Arakawa K."/>
        </authorList>
    </citation>
    <scope>NUCLEOTIDE SEQUENCE [LARGE SCALE GENOMIC DNA]</scope>
</reference>
<evidence type="ECO:0000313" key="2">
    <source>
        <dbReference type="Proteomes" id="UP001054945"/>
    </source>
</evidence>